<keyword evidence="4" id="KW-1185">Reference proteome</keyword>
<evidence type="ECO:0000313" key="4">
    <source>
        <dbReference type="Proteomes" id="UP001187192"/>
    </source>
</evidence>
<evidence type="ECO:0000259" key="2">
    <source>
        <dbReference type="Pfam" id="PF12776"/>
    </source>
</evidence>
<gene>
    <name evidence="3" type="ORF">TIFTF001_033889</name>
</gene>
<dbReference type="InterPro" id="IPR024752">
    <property type="entry name" value="Myb/SANT-like_dom"/>
</dbReference>
<dbReference type="Proteomes" id="UP001187192">
    <property type="component" value="Unassembled WGS sequence"/>
</dbReference>
<sequence length="262" mass="29253">MPRKSSGETYVWDHAKEKLFLEKLDDYLASTGGKQPTSSILELWANEFNTQFGGVRAYGSTLSPKKKERMRKNYRGWKALKVHTGLGYDPTTDTVVCSDDTWQSFVKVFKECSHLRYEGLRNKELYYNIFKKNHAAVASGFESVTMGDGCTPSFDFDFSMDQSGTHPVLEEEMSPFIGVRRQANTRGVADEAGPSRSRGSAGKRKQRDATDEMTFSAMQEIVSHFRGRSERLCGTTSMLIRGFSVHSASLTTTIGGALLPPL</sequence>
<reference evidence="3" key="1">
    <citation type="submission" date="2023-07" db="EMBL/GenBank/DDBJ databases">
        <title>draft genome sequence of fig (Ficus carica).</title>
        <authorList>
            <person name="Takahashi T."/>
            <person name="Nishimura K."/>
        </authorList>
    </citation>
    <scope>NUCLEOTIDE SEQUENCE</scope>
</reference>
<name>A0AA88DZD0_FICCA</name>
<feature type="domain" description="Myb/SANT-like" evidence="2">
    <location>
        <begin position="44"/>
        <end position="104"/>
    </location>
</feature>
<evidence type="ECO:0000256" key="1">
    <source>
        <dbReference type="SAM" id="MobiDB-lite"/>
    </source>
</evidence>
<feature type="region of interest" description="Disordered" evidence="1">
    <location>
        <begin position="184"/>
        <end position="212"/>
    </location>
</feature>
<protein>
    <recommendedName>
        <fullName evidence="2">Myb/SANT-like domain-containing protein</fullName>
    </recommendedName>
</protein>
<dbReference type="AlphaFoldDB" id="A0AA88DZD0"/>
<dbReference type="EMBL" id="BTGU01000196">
    <property type="protein sequence ID" value="GMN64830.1"/>
    <property type="molecule type" value="Genomic_DNA"/>
</dbReference>
<dbReference type="Pfam" id="PF12776">
    <property type="entry name" value="Myb_DNA-bind_3"/>
    <property type="match status" value="1"/>
</dbReference>
<proteinExistence type="predicted"/>
<comment type="caution">
    <text evidence="3">The sequence shown here is derived from an EMBL/GenBank/DDBJ whole genome shotgun (WGS) entry which is preliminary data.</text>
</comment>
<evidence type="ECO:0000313" key="3">
    <source>
        <dbReference type="EMBL" id="GMN64830.1"/>
    </source>
</evidence>
<accession>A0AA88DZD0</accession>
<organism evidence="3 4">
    <name type="scientific">Ficus carica</name>
    <name type="common">Common fig</name>
    <dbReference type="NCBI Taxonomy" id="3494"/>
    <lineage>
        <taxon>Eukaryota</taxon>
        <taxon>Viridiplantae</taxon>
        <taxon>Streptophyta</taxon>
        <taxon>Embryophyta</taxon>
        <taxon>Tracheophyta</taxon>
        <taxon>Spermatophyta</taxon>
        <taxon>Magnoliopsida</taxon>
        <taxon>eudicotyledons</taxon>
        <taxon>Gunneridae</taxon>
        <taxon>Pentapetalae</taxon>
        <taxon>rosids</taxon>
        <taxon>fabids</taxon>
        <taxon>Rosales</taxon>
        <taxon>Moraceae</taxon>
        <taxon>Ficeae</taxon>
        <taxon>Ficus</taxon>
    </lineage>
</organism>